<feature type="region of interest" description="Disordered" evidence="5">
    <location>
        <begin position="802"/>
        <end position="878"/>
    </location>
</feature>
<dbReference type="Proteomes" id="UP000525078">
    <property type="component" value="Unassembled WGS sequence"/>
</dbReference>
<evidence type="ECO:0008006" key="10">
    <source>
        <dbReference type="Google" id="ProtNLM"/>
    </source>
</evidence>
<dbReference type="SUPFAM" id="SSF52540">
    <property type="entry name" value="P-loop containing nucleoside triphosphate hydrolases"/>
    <property type="match status" value="1"/>
</dbReference>
<evidence type="ECO:0000259" key="7">
    <source>
        <dbReference type="PROSITE" id="PS51718"/>
    </source>
</evidence>
<evidence type="ECO:0000313" key="9">
    <source>
        <dbReference type="Proteomes" id="UP000525078"/>
    </source>
</evidence>
<dbReference type="Pfam" id="PF02212">
    <property type="entry name" value="GED"/>
    <property type="match status" value="1"/>
</dbReference>
<dbReference type="GO" id="GO:0016020">
    <property type="term" value="C:membrane"/>
    <property type="evidence" value="ECO:0007669"/>
    <property type="project" value="TreeGrafter"/>
</dbReference>
<dbReference type="GO" id="GO:0003924">
    <property type="term" value="F:GTPase activity"/>
    <property type="evidence" value="ECO:0007669"/>
    <property type="project" value="InterPro"/>
</dbReference>
<accession>A0A7J6H9A3</accession>
<dbReference type="GO" id="GO:0005525">
    <property type="term" value="F:GTP binding"/>
    <property type="evidence" value="ECO:0007669"/>
    <property type="project" value="UniProtKB-KW"/>
</dbReference>
<dbReference type="PANTHER" id="PTHR11566:SF21">
    <property type="entry name" value="DYNAMIN RELATED PROTEIN 1, ISOFORM A"/>
    <property type="match status" value="1"/>
</dbReference>
<keyword evidence="3" id="KW-0505">Motor protein</keyword>
<dbReference type="InterPro" id="IPR001401">
    <property type="entry name" value="Dynamin_GTPase"/>
</dbReference>
<evidence type="ECO:0000256" key="4">
    <source>
        <dbReference type="RuleBase" id="RU003932"/>
    </source>
</evidence>
<dbReference type="InterPro" id="IPR003130">
    <property type="entry name" value="GED"/>
</dbReference>
<dbReference type="EMBL" id="JAATIP010000023">
    <property type="protein sequence ID" value="KAF4391521.1"/>
    <property type="molecule type" value="Genomic_DNA"/>
</dbReference>
<comment type="similarity">
    <text evidence="4">Belongs to the TRAFAC class dynamin-like GTPase superfamily. Dynamin/Fzo/YdjA family.</text>
</comment>
<keyword evidence="2 4" id="KW-0342">GTP-binding</keyword>
<dbReference type="FunFam" id="1.20.120.1240:FF:000018">
    <property type="entry name" value="Dynamin-related protein 3A"/>
    <property type="match status" value="1"/>
</dbReference>
<evidence type="ECO:0000256" key="2">
    <source>
        <dbReference type="ARBA" id="ARBA00023134"/>
    </source>
</evidence>
<dbReference type="PRINTS" id="PR00195">
    <property type="entry name" value="DYNAMIN"/>
</dbReference>
<evidence type="ECO:0000256" key="3">
    <source>
        <dbReference type="ARBA" id="ARBA00023175"/>
    </source>
</evidence>
<dbReference type="InterPro" id="IPR019762">
    <property type="entry name" value="Dynamin_GTPase_CS"/>
</dbReference>
<proteinExistence type="inferred from homology"/>
<dbReference type="InterPro" id="IPR022812">
    <property type="entry name" value="Dynamin"/>
</dbReference>
<dbReference type="InterPro" id="IPR030381">
    <property type="entry name" value="G_DYNAMIN_dom"/>
</dbReference>
<dbReference type="InterPro" id="IPR020850">
    <property type="entry name" value="GED_dom"/>
</dbReference>
<feature type="region of interest" description="Disordered" evidence="5">
    <location>
        <begin position="580"/>
        <end position="602"/>
    </location>
</feature>
<comment type="caution">
    <text evidence="8">The sequence shown here is derived from an EMBL/GenBank/DDBJ whole genome shotgun (WGS) entry which is preliminary data.</text>
</comment>
<organism evidence="8 9">
    <name type="scientific">Cannabis sativa</name>
    <name type="common">Hemp</name>
    <name type="synonym">Marijuana</name>
    <dbReference type="NCBI Taxonomy" id="3483"/>
    <lineage>
        <taxon>Eukaryota</taxon>
        <taxon>Viridiplantae</taxon>
        <taxon>Streptophyta</taxon>
        <taxon>Embryophyta</taxon>
        <taxon>Tracheophyta</taxon>
        <taxon>Spermatophyta</taxon>
        <taxon>Magnoliopsida</taxon>
        <taxon>eudicotyledons</taxon>
        <taxon>Gunneridae</taxon>
        <taxon>Pentapetalae</taxon>
        <taxon>rosids</taxon>
        <taxon>fabids</taxon>
        <taxon>Rosales</taxon>
        <taxon>Cannabaceae</taxon>
        <taxon>Cannabis</taxon>
    </lineage>
</organism>
<dbReference type="PROSITE" id="PS51388">
    <property type="entry name" value="GED"/>
    <property type="match status" value="1"/>
</dbReference>
<dbReference type="PROSITE" id="PS51718">
    <property type="entry name" value="G_DYNAMIN_2"/>
    <property type="match status" value="1"/>
</dbReference>
<dbReference type="GO" id="GO:0005739">
    <property type="term" value="C:mitochondrion"/>
    <property type="evidence" value="ECO:0007669"/>
    <property type="project" value="TreeGrafter"/>
</dbReference>
<dbReference type="GO" id="GO:0008017">
    <property type="term" value="F:microtubule binding"/>
    <property type="evidence" value="ECO:0007669"/>
    <property type="project" value="TreeGrafter"/>
</dbReference>
<dbReference type="GO" id="GO:0005874">
    <property type="term" value="C:microtubule"/>
    <property type="evidence" value="ECO:0007669"/>
    <property type="project" value="TreeGrafter"/>
</dbReference>
<name>A0A7J6H9A3_CANSA</name>
<keyword evidence="1 4" id="KW-0547">Nucleotide-binding</keyword>
<protein>
    <recommendedName>
        <fullName evidence="10">Dynamin-related protein 3A</fullName>
    </recommendedName>
</protein>
<dbReference type="GO" id="GO:0016559">
    <property type="term" value="P:peroxisome fission"/>
    <property type="evidence" value="ECO:0007669"/>
    <property type="project" value="TreeGrafter"/>
</dbReference>
<dbReference type="InterPro" id="IPR027417">
    <property type="entry name" value="P-loop_NTPase"/>
</dbReference>
<feature type="domain" description="Dynamin-type G" evidence="7">
    <location>
        <begin position="126"/>
        <end position="266"/>
    </location>
</feature>
<dbReference type="Gene3D" id="3.40.50.300">
    <property type="entry name" value="P-loop containing nucleotide triphosphate hydrolases"/>
    <property type="match status" value="2"/>
</dbReference>
<dbReference type="Gene3D" id="1.20.120.1240">
    <property type="entry name" value="Dynamin, middle domain"/>
    <property type="match status" value="2"/>
</dbReference>
<dbReference type="PANTHER" id="PTHR11566">
    <property type="entry name" value="DYNAMIN"/>
    <property type="match status" value="1"/>
</dbReference>
<evidence type="ECO:0000256" key="1">
    <source>
        <dbReference type="ARBA" id="ARBA00022741"/>
    </source>
</evidence>
<feature type="domain" description="GED" evidence="6">
    <location>
        <begin position="705"/>
        <end position="796"/>
    </location>
</feature>
<dbReference type="InterPro" id="IPR045063">
    <property type="entry name" value="Dynamin_N"/>
</dbReference>
<dbReference type="SMART" id="SM00302">
    <property type="entry name" value="GED"/>
    <property type="match status" value="1"/>
</dbReference>
<dbReference type="PROSITE" id="PS00410">
    <property type="entry name" value="G_DYNAMIN_1"/>
    <property type="match status" value="1"/>
</dbReference>
<dbReference type="FunFam" id="1.20.120.1240:FF:000013">
    <property type="entry name" value="Dynamin-related protein 3A"/>
    <property type="match status" value="1"/>
</dbReference>
<dbReference type="SMART" id="SM00053">
    <property type="entry name" value="DYNc"/>
    <property type="match status" value="1"/>
</dbReference>
<dbReference type="Pfam" id="PF01031">
    <property type="entry name" value="Dynamin_M"/>
    <property type="match status" value="1"/>
</dbReference>
<gene>
    <name evidence="8" type="ORF">F8388_008925</name>
</gene>
<feature type="compositionally biased region" description="Low complexity" evidence="5">
    <location>
        <begin position="820"/>
        <end position="836"/>
    </location>
</feature>
<evidence type="ECO:0000259" key="6">
    <source>
        <dbReference type="PROSITE" id="PS51388"/>
    </source>
</evidence>
<dbReference type="AlphaFoldDB" id="A0A7J6H9A3"/>
<dbReference type="GO" id="GO:0005777">
    <property type="term" value="C:peroxisome"/>
    <property type="evidence" value="ECO:0007669"/>
    <property type="project" value="TreeGrafter"/>
</dbReference>
<dbReference type="Pfam" id="PF00350">
    <property type="entry name" value="Dynamin_N"/>
    <property type="match status" value="1"/>
</dbReference>
<evidence type="ECO:0000313" key="8">
    <source>
        <dbReference type="EMBL" id="KAF4391521.1"/>
    </source>
</evidence>
<reference evidence="8 9" key="1">
    <citation type="journal article" date="2020" name="bioRxiv">
        <title>Sequence and annotation of 42 cannabis genomes reveals extensive copy number variation in cannabinoid synthesis and pathogen resistance genes.</title>
        <authorList>
            <person name="Mckernan K.J."/>
            <person name="Helbert Y."/>
            <person name="Kane L.T."/>
            <person name="Ebling H."/>
            <person name="Zhang L."/>
            <person name="Liu B."/>
            <person name="Eaton Z."/>
            <person name="Mclaughlin S."/>
            <person name="Kingan S."/>
            <person name="Baybayan P."/>
            <person name="Concepcion G."/>
            <person name="Jordan M."/>
            <person name="Riva A."/>
            <person name="Barbazuk W."/>
            <person name="Harkins T."/>
        </authorList>
    </citation>
    <scope>NUCLEOTIDE SEQUENCE [LARGE SCALE GENOMIC DNA]</scope>
    <source>
        <strain evidence="9">cv. Jamaican Lion 4</strain>
        <tissue evidence="8">Leaf</tissue>
    </source>
</reference>
<evidence type="ECO:0000256" key="5">
    <source>
        <dbReference type="SAM" id="MobiDB-lite"/>
    </source>
</evidence>
<feature type="compositionally biased region" description="Basic and acidic residues" evidence="5">
    <location>
        <begin position="588"/>
        <end position="602"/>
    </location>
</feature>
<dbReference type="GO" id="GO:0000266">
    <property type="term" value="P:mitochondrial fission"/>
    <property type="evidence" value="ECO:0007669"/>
    <property type="project" value="TreeGrafter"/>
</dbReference>
<sequence length="878" mass="97167">MAGSSPPTGTYLLNCDAVLCNDQKGSGMAAVIRNDTGRLNLVQRMNSRPFFVNFDSQTAINQLLSDRVPRFFSLRFKNPKELLCDPSMADEAATSHQPSSSPLGNSVIPIVNKLQDIFAQLGSQSSIQLPQVAVVGSQSSGKSSVLEALVGRDFLPRGSDICTRRPLVLQLLQTKKNADGTDDEYGEFLHLPGRRFHDFSEIRREIQAETDREAGGNKGVSDKQIRLKIFSPNVLDITLVDLPGITKVPVGDQPTDIEARIRTMIMFENHRSNHKGLDIMDRGTDARNLLLGKVIPLKLGYVGVVNRSQEDILLNRSIKDALVAEEKFFRSRPVYNGLADRCGVPQLAKKLNQILVQHIKKVLPELKSRISSALVAVAKEHASYGEITESRAGQGALLLNILSKYSEAFSSMVEGKNEEMSTSELSGGARIHYIFQSIFVRSLEEVDPCEDLTDDDIRTAIQNATGPKSALFVPEVPFEVLIRRQIARLLDPSLQCARFIFDELMKISHRCLVNELQRFPILRKHMDEVIGNFLREGLEPSESMIGHIIEMEMDYINTSHPNFIGGSKAVEVASQQVKSSRVTLPVGRPKDGVEPDKAPASERTLKSRAILARQANGIVSDQGVRPAPDSEKVAAGNASSSTWGISSIFGGGESRSALVRENTTNKPFNEPIHNIEQAVSMIHLREPPTVLRPSETHSEQESIEITVTKLLLRSYYDIVRKNVEDFVPKAIMHFLVNHTKRELHNVFIRKLYRENLFEEMLREPDEVASKRKRTRDTLRALQQAFRTLDELPLEAETVEKGYSLGGGDTTGLPRSGLPTSSMFSAASSSNDSYTASPKHTKSRKSSHSGELHSPFYGVADSNGGGHSTMQGLYPTVEP</sequence>
<dbReference type="InterPro" id="IPR000375">
    <property type="entry name" value="Dynamin_stalk"/>
</dbReference>
<dbReference type="CDD" id="cd08771">
    <property type="entry name" value="DLP_1"/>
    <property type="match status" value="1"/>
</dbReference>